<evidence type="ECO:0000313" key="1">
    <source>
        <dbReference type="EMBL" id="CAJ1396282.1"/>
    </source>
</evidence>
<sequence length="100" mass="11287">MGVVRKVSGEAILTEKEFAALRADCEGDGHSCFVDLLRREVARRLQVRNFRQIGLACGEPLAYRQVLRVSGRVIAWSMQMQCRQSLHIGFKLVPASDRNN</sequence>
<reference evidence="1" key="1">
    <citation type="submission" date="2023-08" db="EMBL/GenBank/DDBJ databases">
        <authorList>
            <person name="Chen Y."/>
            <person name="Shah S."/>
            <person name="Dougan E. K."/>
            <person name="Thang M."/>
            <person name="Chan C."/>
        </authorList>
    </citation>
    <scope>NUCLEOTIDE SEQUENCE</scope>
</reference>
<proteinExistence type="predicted"/>
<keyword evidence="2" id="KW-1185">Reference proteome</keyword>
<accession>A0AA36IZD6</accession>
<comment type="caution">
    <text evidence="1">The sequence shown here is derived from an EMBL/GenBank/DDBJ whole genome shotgun (WGS) entry which is preliminary data.</text>
</comment>
<evidence type="ECO:0000313" key="2">
    <source>
        <dbReference type="Proteomes" id="UP001178507"/>
    </source>
</evidence>
<dbReference type="Proteomes" id="UP001178507">
    <property type="component" value="Unassembled WGS sequence"/>
</dbReference>
<protein>
    <submittedName>
        <fullName evidence="1">Uncharacterized protein</fullName>
    </submittedName>
</protein>
<name>A0AA36IZD6_9DINO</name>
<gene>
    <name evidence="1" type="ORF">EVOR1521_LOCUS20539</name>
</gene>
<organism evidence="1 2">
    <name type="scientific">Effrenium voratum</name>
    <dbReference type="NCBI Taxonomy" id="2562239"/>
    <lineage>
        <taxon>Eukaryota</taxon>
        <taxon>Sar</taxon>
        <taxon>Alveolata</taxon>
        <taxon>Dinophyceae</taxon>
        <taxon>Suessiales</taxon>
        <taxon>Symbiodiniaceae</taxon>
        <taxon>Effrenium</taxon>
    </lineage>
</organism>
<dbReference type="AlphaFoldDB" id="A0AA36IZD6"/>
<dbReference type="EMBL" id="CAUJNA010003225">
    <property type="protein sequence ID" value="CAJ1396282.1"/>
    <property type="molecule type" value="Genomic_DNA"/>
</dbReference>